<feature type="compositionally biased region" description="Basic and acidic residues" evidence="1">
    <location>
        <begin position="1"/>
        <end position="38"/>
    </location>
</feature>
<feature type="compositionally biased region" description="Basic and acidic residues" evidence="1">
    <location>
        <begin position="77"/>
        <end position="89"/>
    </location>
</feature>
<evidence type="ECO:0000313" key="4">
    <source>
        <dbReference type="Proteomes" id="UP001457282"/>
    </source>
</evidence>
<dbReference type="Proteomes" id="UP001457282">
    <property type="component" value="Unassembled WGS sequence"/>
</dbReference>
<feature type="domain" description="Retrotransposon gag" evidence="2">
    <location>
        <begin position="189"/>
        <end position="279"/>
    </location>
</feature>
<dbReference type="AlphaFoldDB" id="A0AAW1VWW5"/>
<reference evidence="3 4" key="1">
    <citation type="journal article" date="2023" name="G3 (Bethesda)">
        <title>A chromosome-length genome assembly and annotation of blackberry (Rubus argutus, cv. 'Hillquist').</title>
        <authorList>
            <person name="Bruna T."/>
            <person name="Aryal R."/>
            <person name="Dudchenko O."/>
            <person name="Sargent D.J."/>
            <person name="Mead D."/>
            <person name="Buti M."/>
            <person name="Cavallini A."/>
            <person name="Hytonen T."/>
            <person name="Andres J."/>
            <person name="Pham M."/>
            <person name="Weisz D."/>
            <person name="Mascagni F."/>
            <person name="Usai G."/>
            <person name="Natali L."/>
            <person name="Bassil N."/>
            <person name="Fernandez G.E."/>
            <person name="Lomsadze A."/>
            <person name="Armour M."/>
            <person name="Olukolu B."/>
            <person name="Poorten T."/>
            <person name="Britton C."/>
            <person name="Davik J."/>
            <person name="Ashrafi H."/>
            <person name="Aiden E.L."/>
            <person name="Borodovsky M."/>
            <person name="Worthington M."/>
        </authorList>
    </citation>
    <scope>NUCLEOTIDE SEQUENCE [LARGE SCALE GENOMIC DNA]</scope>
    <source>
        <strain evidence="3">PI 553951</strain>
    </source>
</reference>
<keyword evidence="4" id="KW-1185">Reference proteome</keyword>
<dbReference type="PANTHER" id="PTHR33223:SF10">
    <property type="entry name" value="AMINOTRANSFERASE-LIKE PLANT MOBILE DOMAIN-CONTAINING PROTEIN"/>
    <property type="match status" value="1"/>
</dbReference>
<comment type="caution">
    <text evidence="3">The sequence shown here is derived from an EMBL/GenBank/DDBJ whole genome shotgun (WGS) entry which is preliminary data.</text>
</comment>
<dbReference type="Pfam" id="PF03732">
    <property type="entry name" value="Retrotrans_gag"/>
    <property type="match status" value="1"/>
</dbReference>
<protein>
    <recommendedName>
        <fullName evidence="2">Retrotransposon gag domain-containing protein</fullName>
    </recommendedName>
</protein>
<evidence type="ECO:0000313" key="3">
    <source>
        <dbReference type="EMBL" id="KAK9912526.1"/>
    </source>
</evidence>
<sequence>MNEVAELKKEKSQREKAEKEKLEKRKAEKERAKQDKSKNTISELEEAEKRKKSEANRNEKRKERNEDDDGYSSTETEVTKADNNHKAGGSEHSPTQTKKPKMLEWQIRLEKMLQAHTKSNQSPTEMAIEAVGSIDKSPFTKDIMQVKKPPKFTTPEFIKFEGKTDPVEHIHQYQQEMILESDDERLLFKLFPSSLAGAAHAWFRQLKPNSISSFTQLCQEFIAQYVCKRKKKKDMAALFGTKQQVGEKLGDFLERFIDEMAKLGECDTHYAAIAFREGLIPGGKMHQSLIKRPPQDMRDVLSRAEGKIRLEEEEKTQAKRTIASKNVEVLKVVPFDLFSPLSRNQPCQNKYSRV</sequence>
<dbReference type="EMBL" id="JBEDUW010000007">
    <property type="protein sequence ID" value="KAK9912526.1"/>
    <property type="molecule type" value="Genomic_DNA"/>
</dbReference>
<evidence type="ECO:0000259" key="2">
    <source>
        <dbReference type="Pfam" id="PF03732"/>
    </source>
</evidence>
<name>A0AAW1VWW5_RUBAR</name>
<gene>
    <name evidence="3" type="ORF">M0R45_036388</name>
</gene>
<feature type="compositionally biased region" description="Basic and acidic residues" evidence="1">
    <location>
        <begin position="47"/>
        <end position="65"/>
    </location>
</feature>
<proteinExistence type="predicted"/>
<dbReference type="PANTHER" id="PTHR33223">
    <property type="entry name" value="CCHC-TYPE DOMAIN-CONTAINING PROTEIN"/>
    <property type="match status" value="1"/>
</dbReference>
<accession>A0AAW1VWW5</accession>
<feature type="region of interest" description="Disordered" evidence="1">
    <location>
        <begin position="1"/>
        <end position="100"/>
    </location>
</feature>
<evidence type="ECO:0000256" key="1">
    <source>
        <dbReference type="SAM" id="MobiDB-lite"/>
    </source>
</evidence>
<dbReference type="InterPro" id="IPR005162">
    <property type="entry name" value="Retrotrans_gag_dom"/>
</dbReference>
<organism evidence="3 4">
    <name type="scientific">Rubus argutus</name>
    <name type="common">Southern blackberry</name>
    <dbReference type="NCBI Taxonomy" id="59490"/>
    <lineage>
        <taxon>Eukaryota</taxon>
        <taxon>Viridiplantae</taxon>
        <taxon>Streptophyta</taxon>
        <taxon>Embryophyta</taxon>
        <taxon>Tracheophyta</taxon>
        <taxon>Spermatophyta</taxon>
        <taxon>Magnoliopsida</taxon>
        <taxon>eudicotyledons</taxon>
        <taxon>Gunneridae</taxon>
        <taxon>Pentapetalae</taxon>
        <taxon>rosids</taxon>
        <taxon>fabids</taxon>
        <taxon>Rosales</taxon>
        <taxon>Rosaceae</taxon>
        <taxon>Rosoideae</taxon>
        <taxon>Rosoideae incertae sedis</taxon>
        <taxon>Rubus</taxon>
    </lineage>
</organism>